<dbReference type="GO" id="GO:0044781">
    <property type="term" value="P:bacterial-type flagellum organization"/>
    <property type="evidence" value="ECO:0007669"/>
    <property type="project" value="UniProtKB-UniRule"/>
</dbReference>
<dbReference type="GO" id="GO:0009306">
    <property type="term" value="P:protein secretion"/>
    <property type="evidence" value="ECO:0007669"/>
    <property type="project" value="UniProtKB-UniRule"/>
</dbReference>
<dbReference type="OrthoDB" id="9805111at2"/>
<proteinExistence type="inferred from homology"/>
<dbReference type="InterPro" id="IPR005837">
    <property type="entry name" value="FliP"/>
</dbReference>
<keyword evidence="4 12" id="KW-1003">Cell membrane</keyword>
<evidence type="ECO:0000256" key="11">
    <source>
        <dbReference type="ARBA" id="ARBA00023225"/>
    </source>
</evidence>
<keyword evidence="13" id="KW-0966">Cell projection</keyword>
<evidence type="ECO:0000256" key="3">
    <source>
        <dbReference type="ARBA" id="ARBA00022448"/>
    </source>
</evidence>
<accession>A0A2U8H923</accession>
<name>A0A2U8H923_9RHOB</name>
<dbReference type="PRINTS" id="PR01302">
    <property type="entry name" value="TYPE3IMPPROT"/>
</dbReference>
<evidence type="ECO:0000256" key="2">
    <source>
        <dbReference type="ARBA" id="ARBA00021714"/>
    </source>
</evidence>
<dbReference type="Proteomes" id="UP000244915">
    <property type="component" value="Chromosome 1"/>
</dbReference>
<organism evidence="13 14">
    <name type="scientific">Alloyangia pacifica</name>
    <dbReference type="NCBI Taxonomy" id="311180"/>
    <lineage>
        <taxon>Bacteria</taxon>
        <taxon>Pseudomonadati</taxon>
        <taxon>Pseudomonadota</taxon>
        <taxon>Alphaproteobacteria</taxon>
        <taxon>Rhodobacterales</taxon>
        <taxon>Roseobacteraceae</taxon>
        <taxon>Alloyangia</taxon>
    </lineage>
</organism>
<gene>
    <name evidence="12 13" type="primary">fliP</name>
    <name evidence="13" type="ORF">CEW88_01155</name>
</gene>
<evidence type="ECO:0000256" key="12">
    <source>
        <dbReference type="RuleBase" id="RU362069"/>
    </source>
</evidence>
<evidence type="ECO:0000256" key="1">
    <source>
        <dbReference type="ARBA" id="ARBA00006257"/>
    </source>
</evidence>
<keyword evidence="6 12" id="KW-1005">Bacterial flagellum biogenesis</keyword>
<evidence type="ECO:0000313" key="14">
    <source>
        <dbReference type="Proteomes" id="UP000244915"/>
    </source>
</evidence>
<feature type="transmembrane region" description="Helical" evidence="12">
    <location>
        <begin position="232"/>
        <end position="253"/>
    </location>
</feature>
<feature type="transmembrane region" description="Helical" evidence="12">
    <location>
        <begin position="195"/>
        <end position="220"/>
    </location>
</feature>
<dbReference type="GO" id="GO:0005886">
    <property type="term" value="C:plasma membrane"/>
    <property type="evidence" value="ECO:0007669"/>
    <property type="project" value="UniProtKB-SubCell"/>
</dbReference>
<feature type="transmembrane region" description="Helical" evidence="12">
    <location>
        <begin position="98"/>
        <end position="121"/>
    </location>
</feature>
<reference evidence="13 14" key="1">
    <citation type="submission" date="2017-06" db="EMBL/GenBank/DDBJ databases">
        <title>Yangia sp. YSBP01 complete genome sequence.</title>
        <authorList>
            <person name="Woo J.-H."/>
            <person name="Kim H.-S."/>
        </authorList>
    </citation>
    <scope>NUCLEOTIDE SEQUENCE [LARGE SCALE GENOMIC DNA]</scope>
    <source>
        <strain evidence="13 14">YSBP01</strain>
    </source>
</reference>
<keyword evidence="7 12" id="KW-0653">Protein transport</keyword>
<keyword evidence="3 12" id="KW-0813">Transport</keyword>
<evidence type="ECO:0000256" key="4">
    <source>
        <dbReference type="ARBA" id="ARBA00022475"/>
    </source>
</evidence>
<keyword evidence="8 12" id="KW-1133">Transmembrane helix</keyword>
<dbReference type="PRINTS" id="PR00951">
    <property type="entry name" value="FLGBIOSNFLIP"/>
</dbReference>
<dbReference type="RefSeq" id="WP_108964313.1">
    <property type="nucleotide sequence ID" value="NZ_CP022189.1"/>
</dbReference>
<evidence type="ECO:0000256" key="10">
    <source>
        <dbReference type="ARBA" id="ARBA00023143"/>
    </source>
</evidence>
<comment type="function">
    <text evidence="12">Plays a role in the flagellum-specific transport system.</text>
</comment>
<keyword evidence="5 12" id="KW-0812">Transmembrane</keyword>
<dbReference type="NCBIfam" id="TIGR01103">
    <property type="entry name" value="fliP"/>
    <property type="match status" value="1"/>
</dbReference>
<dbReference type="AlphaFoldDB" id="A0A2U8H923"/>
<evidence type="ECO:0000256" key="9">
    <source>
        <dbReference type="ARBA" id="ARBA00023136"/>
    </source>
</evidence>
<dbReference type="KEGG" id="ypac:CEW88_01155"/>
<keyword evidence="10" id="KW-0975">Bacterial flagellum</keyword>
<keyword evidence="13" id="KW-0282">Flagellum</keyword>
<keyword evidence="13" id="KW-0969">Cilium</keyword>
<evidence type="ECO:0000256" key="6">
    <source>
        <dbReference type="ARBA" id="ARBA00022795"/>
    </source>
</evidence>
<dbReference type="InterPro" id="IPR005838">
    <property type="entry name" value="T3SS_IM_P"/>
</dbReference>
<dbReference type="Pfam" id="PF00813">
    <property type="entry name" value="FliP"/>
    <property type="match status" value="1"/>
</dbReference>
<comment type="similarity">
    <text evidence="1 12">Belongs to the FliP/MopC/SpaP family.</text>
</comment>
<dbReference type="PANTHER" id="PTHR30587">
    <property type="entry name" value="FLAGELLAR BIOSYNTHETIC PROTEIN FLIP"/>
    <property type="match status" value="1"/>
</dbReference>
<evidence type="ECO:0000256" key="5">
    <source>
        <dbReference type="ARBA" id="ARBA00022692"/>
    </source>
</evidence>
<evidence type="ECO:0000256" key="7">
    <source>
        <dbReference type="ARBA" id="ARBA00022927"/>
    </source>
</evidence>
<keyword evidence="11 12" id="KW-1006">Bacterial flagellum protein export</keyword>
<protein>
    <recommendedName>
        <fullName evidence="2 12">Flagellar biosynthetic protein FliP</fullName>
    </recommendedName>
</protein>
<dbReference type="NCBIfam" id="NF009438">
    <property type="entry name" value="PRK12797.1"/>
    <property type="match status" value="1"/>
</dbReference>
<feature type="transmembrane region" description="Helical" evidence="12">
    <location>
        <begin position="59"/>
        <end position="86"/>
    </location>
</feature>
<sequence>MCSRRHVCRLAARRLGRAGLGAGLALLNLLPGAAAAQQVSVDFGAGGSVAAVSLQLIALVTLLSLAPGIAVMVTCFPFIVTVLAILRQALGLQQSPPNMLIVSLALLLTFFVMEPTFTTAWEQGIEPLLDERIELAEATERTLAPFRGFMAARCDPATFETMAELRPETEDTSLAPDAPLSLLVPSFMLSEIARAFQVGFLIFLPFLIIDLVVAAVLMSMGMMMVPPAIVSLPFKLAFFVIADGWSLLSGALVRSYF</sequence>
<keyword evidence="9 12" id="KW-0472">Membrane</keyword>
<dbReference type="GO" id="GO:0009425">
    <property type="term" value="C:bacterial-type flagellum basal body"/>
    <property type="evidence" value="ECO:0007669"/>
    <property type="project" value="UniProtKB-SubCell"/>
</dbReference>
<evidence type="ECO:0000313" key="13">
    <source>
        <dbReference type="EMBL" id="AWI82392.1"/>
    </source>
</evidence>
<dbReference type="PANTHER" id="PTHR30587:SF0">
    <property type="entry name" value="FLAGELLAR BIOSYNTHETIC PROTEIN FLIP"/>
    <property type="match status" value="1"/>
</dbReference>
<comment type="subcellular location">
    <subcellularLocation>
        <location evidence="12">Cell membrane</location>
        <topology evidence="12">Multi-pass membrane protein</topology>
    </subcellularLocation>
    <subcellularLocation>
        <location evidence="12">Bacterial flagellum basal body</location>
    </subcellularLocation>
</comment>
<evidence type="ECO:0000256" key="8">
    <source>
        <dbReference type="ARBA" id="ARBA00022989"/>
    </source>
</evidence>
<dbReference type="EMBL" id="CP022189">
    <property type="protein sequence ID" value="AWI82392.1"/>
    <property type="molecule type" value="Genomic_DNA"/>
</dbReference>